<proteinExistence type="predicted"/>
<feature type="compositionally biased region" description="Basic residues" evidence="1">
    <location>
        <begin position="424"/>
        <end position="436"/>
    </location>
</feature>
<dbReference type="EMBL" id="WNWS01000782">
    <property type="protein sequence ID" value="KAE9963768.1"/>
    <property type="molecule type" value="Genomic_DNA"/>
</dbReference>
<reference evidence="2 3" key="1">
    <citation type="submission" date="2018-12" db="EMBL/GenBank/DDBJ databases">
        <title>Venturia inaequalis Genome Resource.</title>
        <authorList>
            <person name="Lichtner F.J."/>
        </authorList>
    </citation>
    <scope>NUCLEOTIDE SEQUENCE [LARGE SCALE GENOMIC DNA]</scope>
    <source>
        <strain evidence="2 3">120213</strain>
    </source>
</reference>
<evidence type="ECO:0000313" key="3">
    <source>
        <dbReference type="Proteomes" id="UP000447873"/>
    </source>
</evidence>
<dbReference type="SUPFAM" id="SSF56634">
    <property type="entry name" value="Heme-dependent catalase-like"/>
    <property type="match status" value="1"/>
</dbReference>
<protein>
    <submittedName>
        <fullName evidence="2">Uncharacterized protein</fullName>
    </submittedName>
</protein>
<name>A0A8H3U6G8_VENIN</name>
<comment type="caution">
    <text evidence="2">The sequence shown here is derived from an EMBL/GenBank/DDBJ whole genome shotgun (WGS) entry which is preliminary data.</text>
</comment>
<dbReference type="AlphaFoldDB" id="A0A8H3U6G8"/>
<dbReference type="InterPro" id="IPR020835">
    <property type="entry name" value="Catalase_sf"/>
</dbReference>
<evidence type="ECO:0000256" key="1">
    <source>
        <dbReference type="SAM" id="MobiDB-lite"/>
    </source>
</evidence>
<dbReference type="GO" id="GO:0020037">
    <property type="term" value="F:heme binding"/>
    <property type="evidence" value="ECO:0007669"/>
    <property type="project" value="InterPro"/>
</dbReference>
<organism evidence="2 3">
    <name type="scientific">Venturia inaequalis</name>
    <name type="common">Apple scab fungus</name>
    <dbReference type="NCBI Taxonomy" id="5025"/>
    <lineage>
        <taxon>Eukaryota</taxon>
        <taxon>Fungi</taxon>
        <taxon>Dikarya</taxon>
        <taxon>Ascomycota</taxon>
        <taxon>Pezizomycotina</taxon>
        <taxon>Dothideomycetes</taxon>
        <taxon>Pleosporomycetidae</taxon>
        <taxon>Venturiales</taxon>
        <taxon>Venturiaceae</taxon>
        <taxon>Venturia</taxon>
    </lineage>
</organism>
<gene>
    <name evidence="2" type="ORF">EG328_011072</name>
</gene>
<feature type="region of interest" description="Disordered" evidence="1">
    <location>
        <begin position="415"/>
        <end position="440"/>
    </location>
</feature>
<dbReference type="PANTHER" id="PTHR36195">
    <property type="entry name" value="DOMAIN PROTEIN, PUTATIVE (AFU_ORTHOLOGUE AFUA_5G01990)-RELATED-RELATED"/>
    <property type="match status" value="1"/>
</dbReference>
<dbReference type="PANTHER" id="PTHR36195:SF4">
    <property type="entry name" value="DOMAIN PROTEIN, PUTATIVE (AFU_ORTHOLOGUE AFUA_5G01990)-RELATED"/>
    <property type="match status" value="1"/>
</dbReference>
<sequence length="832" mass="95189">MLGVLAIIPIRTERLLSDVEKTSRSLSGHKGWMDELLRITLLHQAKRSKMAQKVSSLVAAGTANYLSSEKYVKYDDEGVEPSISNEAELTNDIIGIISRVQAHNFSMHRHAFRGTHVKTQGIVKGTLTVVPDLPTELAQAIASPENATTSHPVAIRFANEPSFLQDDRAPGPRGAGMKIFNVRGEFLDDVGTKTKTQDMTFNNAPLLELTDLPTTVEVFSIREKHFREPEKIEQEMKRRKDAKLQMAPMALPNQHFLSYVMYSQSSYRWGPYIVKYALFPTGHLQKSLENKKIEDSSDPEQHSKWLQEFFSQNEATYDLRVQLCQSLSQQPIEDCSVAWDETAFPFQTVANIVFPKQESFSNERRIFWEDAMKLNVWLLLVIPRTSYYDSRAFIPHHPESIKLRHQNPIIMKRKASRTSTLMRQSKRQKPGVKAKSKAAQPSIPPQASLLGLPVELRLQILEYILPDLDVIPFRDCRSYQAWHPLGREVGPRATQANLASFYTTQFREAQELNAEFSSDNWEIKDLLAGYVPLRHNLESCWPNIMRANRQLYQEALPLMYKGKTFKAKIADNILRICGHEYHNDACPTSLANMTTQLGKIESISVDLRYACDESEKEIRDLSLLTASFANSLANAKSLKRLHIDLKVFECDDLGPVETLRRTDGKILKSILKPFLQFRNLDSATVDIQGWDEGHEEDDMYDDYDSDSDTEERERIDCVTFPDFTKYLDKMSKTMTGNTKVTQKQPKVDLYRGYRRQHAFLFTSNYTCCDFHGAPVHELLDRAWQACERADMKAYDKVLQDTRAQWGLIQQEAALRLGALETVFNNEVDKANI</sequence>
<dbReference type="Proteomes" id="UP000447873">
    <property type="component" value="Unassembled WGS sequence"/>
</dbReference>
<accession>A0A8H3U6G8</accession>
<dbReference type="Gene3D" id="2.40.180.10">
    <property type="entry name" value="Catalase core domain"/>
    <property type="match status" value="1"/>
</dbReference>
<evidence type="ECO:0000313" key="2">
    <source>
        <dbReference type="EMBL" id="KAE9963768.1"/>
    </source>
</evidence>